<dbReference type="GO" id="GO:0032259">
    <property type="term" value="P:methylation"/>
    <property type="evidence" value="ECO:0007669"/>
    <property type="project" value="UniProtKB-KW"/>
</dbReference>
<dbReference type="Proteomes" id="UP000198694">
    <property type="component" value="Unassembled WGS sequence"/>
</dbReference>
<dbReference type="GO" id="GO:0046076">
    <property type="term" value="P:dTTP catabolic process"/>
    <property type="evidence" value="ECO:0007669"/>
    <property type="project" value="TreeGrafter"/>
</dbReference>
<dbReference type="GO" id="GO:0046047">
    <property type="term" value="P:TTP catabolic process"/>
    <property type="evidence" value="ECO:0007669"/>
    <property type="project" value="TreeGrafter"/>
</dbReference>
<dbReference type="Gene3D" id="1.10.287.1080">
    <property type="entry name" value="MazG-like"/>
    <property type="match status" value="2"/>
</dbReference>
<dbReference type="SUPFAM" id="SSF101386">
    <property type="entry name" value="all-alpha NTP pyrophosphatases"/>
    <property type="match status" value="2"/>
</dbReference>
<feature type="domain" description="NTP pyrophosphohydrolase MazG-like" evidence="2">
    <location>
        <begin position="252"/>
        <end position="325"/>
    </location>
</feature>
<dbReference type="STRING" id="407036.SAMN05216243_0042"/>
<dbReference type="NCBIfam" id="NF007113">
    <property type="entry name" value="PRK09562.1"/>
    <property type="match status" value="1"/>
</dbReference>
<dbReference type="InterPro" id="IPR011551">
    <property type="entry name" value="NTP_PyrPHydrolase_MazG"/>
</dbReference>
<dbReference type="InterPro" id="IPR004518">
    <property type="entry name" value="MazG-like_dom"/>
</dbReference>
<dbReference type="GO" id="GO:0008168">
    <property type="term" value="F:methyltransferase activity"/>
    <property type="evidence" value="ECO:0007669"/>
    <property type="project" value="UniProtKB-KW"/>
</dbReference>
<dbReference type="InterPro" id="IPR048011">
    <property type="entry name" value="NTP-PPase_MazG-like_C"/>
</dbReference>
<sequence>MVNSIEIIGLGAGDIDQLPLGIYRKLISHQQSIYVRTVDHPVIDSLQKEGVSFTSFDTVYEKNEAFDAVYREITDLLVEAASGEDVVYAVPGHPMLAEKTVQLLLQDSRINVKITGGQSYLDALFSALRIDPIEGFQFVDATSFKRNQLEYRQHLVFCQVYDAFIASEVKLTLLEDLPPEHPVKIVEAVGSTGETIQTIPLVELDQTAKLSNLTSVYIPPVAETQLNHQFYRLREVIAQLRGPEGCPWDKEQTHESLRQYLIEEAFEFIEAVNNQDDEGMVEEIGDVLLQVMLHSQIGEDAGFFSIDDVINTLTAKMIRRHPHVFAEATAETAEQVAESWQQIKAGEKENVPPSLLSGIPADLPQLLIAEALQKKAAKAGFDWEQEEPIWEKLHEELKEWQEAVGQANSEEAEKEFGDVLFAIVNLARYYKINPEISLHRTNCKFKRRFQYIEQQADAQDRQLTDMPLEELDKYWNEAKRME</sequence>
<dbReference type="CDD" id="cd11723">
    <property type="entry name" value="YabN_N_like"/>
    <property type="match status" value="1"/>
</dbReference>
<dbReference type="Pfam" id="PF00590">
    <property type="entry name" value="TP_methylase"/>
    <property type="match status" value="1"/>
</dbReference>
<dbReference type="NCBIfam" id="TIGR00444">
    <property type="entry name" value="mazG"/>
    <property type="match status" value="1"/>
</dbReference>
<keyword evidence="3" id="KW-0489">Methyltransferase</keyword>
<dbReference type="InterPro" id="IPR048015">
    <property type="entry name" value="NTP-PPase_MazG-like_N"/>
</dbReference>
<dbReference type="AlphaFoldDB" id="A0A1G9D9G6"/>
<dbReference type="CDD" id="cd11528">
    <property type="entry name" value="NTP-PPase_MazG_Nterm"/>
    <property type="match status" value="1"/>
</dbReference>
<dbReference type="Gene3D" id="3.40.1010.10">
    <property type="entry name" value="Cobalt-precorrin-4 Transmethylase, Domain 1"/>
    <property type="match status" value="1"/>
</dbReference>
<dbReference type="SUPFAM" id="SSF53790">
    <property type="entry name" value="Tetrapyrrole methylase"/>
    <property type="match status" value="1"/>
</dbReference>
<dbReference type="Pfam" id="PF03819">
    <property type="entry name" value="MazG"/>
    <property type="match status" value="2"/>
</dbReference>
<evidence type="ECO:0000259" key="2">
    <source>
        <dbReference type="Pfam" id="PF03819"/>
    </source>
</evidence>
<name>A0A1G9D9G6_9BACI</name>
<dbReference type="GO" id="GO:0047429">
    <property type="term" value="F:nucleoside triphosphate diphosphatase activity"/>
    <property type="evidence" value="ECO:0007669"/>
    <property type="project" value="InterPro"/>
</dbReference>
<dbReference type="InterPro" id="IPR024180">
    <property type="entry name" value="Tetrapyrrole_Mease/MazG_pred"/>
</dbReference>
<dbReference type="RefSeq" id="WP_342720781.1">
    <property type="nucleotide sequence ID" value="NZ_FNFL01000010.1"/>
</dbReference>
<accession>A0A1G9D9G6</accession>
<dbReference type="GO" id="GO:0006203">
    <property type="term" value="P:dGTP catabolic process"/>
    <property type="evidence" value="ECO:0007669"/>
    <property type="project" value="TreeGrafter"/>
</dbReference>
<reference evidence="3 4" key="1">
    <citation type="submission" date="2016-10" db="EMBL/GenBank/DDBJ databases">
        <authorList>
            <person name="de Groot N.N."/>
        </authorList>
    </citation>
    <scope>NUCLEOTIDE SEQUENCE [LARGE SCALE GENOMIC DNA]</scope>
    <source>
        <strain evidence="3 4">CGMCC 1.6502</strain>
    </source>
</reference>
<dbReference type="FunFam" id="3.40.1010.10:FF:000008">
    <property type="entry name" value="Similar to nucleoside triphosphate pyrophosphohydrolase, MazG"/>
    <property type="match status" value="1"/>
</dbReference>
<evidence type="ECO:0000259" key="1">
    <source>
        <dbReference type="Pfam" id="PF00590"/>
    </source>
</evidence>
<dbReference type="GO" id="GO:0046052">
    <property type="term" value="P:UTP catabolic process"/>
    <property type="evidence" value="ECO:0007669"/>
    <property type="project" value="TreeGrafter"/>
</dbReference>
<dbReference type="CDD" id="cd11529">
    <property type="entry name" value="NTP-PPase_MazG_Cterm"/>
    <property type="match status" value="1"/>
</dbReference>
<dbReference type="GO" id="GO:0046061">
    <property type="term" value="P:dATP catabolic process"/>
    <property type="evidence" value="ECO:0007669"/>
    <property type="project" value="TreeGrafter"/>
</dbReference>
<dbReference type="PANTHER" id="PTHR30522:SF0">
    <property type="entry name" value="NUCLEOSIDE TRIPHOSPHATE PYROPHOSPHOHYDROLASE"/>
    <property type="match status" value="1"/>
</dbReference>
<protein>
    <submittedName>
        <fullName evidence="3">Tetrapyrrole methylase family protein / MazG family protein</fullName>
    </submittedName>
</protein>
<dbReference type="GO" id="GO:0006950">
    <property type="term" value="P:response to stress"/>
    <property type="evidence" value="ECO:0007669"/>
    <property type="project" value="UniProtKB-ARBA"/>
</dbReference>
<proteinExistence type="predicted"/>
<dbReference type="InterPro" id="IPR035996">
    <property type="entry name" value="4pyrrol_Methylase_sf"/>
</dbReference>
<dbReference type="InterPro" id="IPR000878">
    <property type="entry name" value="4pyrrol_Mease"/>
</dbReference>
<gene>
    <name evidence="3" type="ORF">SAMN05216243_0042</name>
</gene>
<dbReference type="InterPro" id="IPR035013">
    <property type="entry name" value="YabN_N"/>
</dbReference>
<dbReference type="FunFam" id="1.10.287.1080:FF:000003">
    <property type="entry name" value="Nucleoside triphosphate pyrophosphohydrolase"/>
    <property type="match status" value="1"/>
</dbReference>
<dbReference type="PIRSF" id="PIRSF002845">
    <property type="entry name" value="Ttrprl_mtas_MazG"/>
    <property type="match status" value="1"/>
</dbReference>
<dbReference type="GO" id="GO:0046081">
    <property type="term" value="P:dUTP catabolic process"/>
    <property type="evidence" value="ECO:0007669"/>
    <property type="project" value="TreeGrafter"/>
</dbReference>
<evidence type="ECO:0000313" key="3">
    <source>
        <dbReference type="EMBL" id="SDK60414.1"/>
    </source>
</evidence>
<dbReference type="InterPro" id="IPR014777">
    <property type="entry name" value="4pyrrole_Mease_sub1"/>
</dbReference>
<evidence type="ECO:0000313" key="4">
    <source>
        <dbReference type="Proteomes" id="UP000198694"/>
    </source>
</evidence>
<keyword evidence="3" id="KW-0808">Transferase</keyword>
<dbReference type="EMBL" id="FNFL01000010">
    <property type="protein sequence ID" value="SDK60414.1"/>
    <property type="molecule type" value="Genomic_DNA"/>
</dbReference>
<organism evidence="3 4">
    <name type="scientific">Sediminibacillus albus</name>
    <dbReference type="NCBI Taxonomy" id="407036"/>
    <lineage>
        <taxon>Bacteria</taxon>
        <taxon>Bacillati</taxon>
        <taxon>Bacillota</taxon>
        <taxon>Bacilli</taxon>
        <taxon>Bacillales</taxon>
        <taxon>Bacillaceae</taxon>
        <taxon>Sediminibacillus</taxon>
    </lineage>
</organism>
<keyword evidence="4" id="KW-1185">Reference proteome</keyword>
<feature type="domain" description="Tetrapyrrole methylase" evidence="1">
    <location>
        <begin position="7"/>
        <end position="204"/>
    </location>
</feature>
<dbReference type="PANTHER" id="PTHR30522">
    <property type="entry name" value="NUCLEOSIDE TRIPHOSPHATE PYROPHOSPHOHYDROLASE"/>
    <property type="match status" value="1"/>
</dbReference>
<feature type="domain" description="NTP pyrophosphohydrolase MazG-like" evidence="2">
    <location>
        <begin position="389"/>
        <end position="448"/>
    </location>
</feature>
<dbReference type="FunFam" id="1.10.287.1080:FF:000001">
    <property type="entry name" value="Nucleoside triphosphate pyrophosphohydrolase"/>
    <property type="match status" value="1"/>
</dbReference>